<accession>A0A0P7Z9V3</accession>
<sequence length="318" mass="37037">MINEENVNQAIFDYSNKKYGKRSKELFQRYVDEFPEKDVELPDEKWRNNFLAWLFFEKVLPETGMTIAEEFAKNTPDLSPEMRENVLQMKNIIRSRFIVISRKDLFLKIKDMEGNKIYKVKLHAPSPVYPNAVLTGRIHPFGDHYRFAGVFFMSTSPLILDPDILMSAYENDGLKKIESIPLRKGSSLQSIMNKYPAHWIDWMCKHYGLKERLKTEKVRAIENKIVNDLSQIVSELPEKSKEALAFCIKQGGFVKYGQLKDYDDDMDFFWKEGKTLSTIGLLRQKGLLVVGKMVFGERQFKVAFIPNELRDGLKVLLT</sequence>
<dbReference type="AlphaFoldDB" id="A0A0P7Z9V3"/>
<gene>
    <name evidence="1" type="ORF">MPEBLZ_04396</name>
</gene>
<dbReference type="Proteomes" id="UP000050360">
    <property type="component" value="Unassembled WGS sequence"/>
</dbReference>
<protein>
    <submittedName>
        <fullName evidence="1">Uncharacterized protein</fullName>
    </submittedName>
</protein>
<evidence type="ECO:0000313" key="2">
    <source>
        <dbReference type="Proteomes" id="UP000050360"/>
    </source>
</evidence>
<reference evidence="1 2" key="1">
    <citation type="submission" date="2015-09" db="EMBL/GenBank/DDBJ databases">
        <title>A metagenomics-based metabolic model of nitrate-dependent anaerobic oxidation of methane by Methanoperedens-like archaea.</title>
        <authorList>
            <person name="Arshad A."/>
            <person name="Speth D.R."/>
            <person name="De Graaf R.M."/>
            <person name="Op Den Camp H.J."/>
            <person name="Jetten M.S."/>
            <person name="Welte C.U."/>
        </authorList>
    </citation>
    <scope>NUCLEOTIDE SEQUENCE [LARGE SCALE GENOMIC DNA]</scope>
</reference>
<proteinExistence type="predicted"/>
<evidence type="ECO:0000313" key="1">
    <source>
        <dbReference type="EMBL" id="KPQ41054.1"/>
    </source>
</evidence>
<comment type="caution">
    <text evidence="1">The sequence shown here is derived from an EMBL/GenBank/DDBJ whole genome shotgun (WGS) entry which is preliminary data.</text>
</comment>
<organism evidence="1 2">
    <name type="scientific">Candidatus Methanoperedens nitratireducens</name>
    <dbReference type="NCBI Taxonomy" id="1392998"/>
    <lineage>
        <taxon>Archaea</taxon>
        <taxon>Methanobacteriati</taxon>
        <taxon>Methanobacteriota</taxon>
        <taxon>Stenosarchaea group</taxon>
        <taxon>Methanomicrobia</taxon>
        <taxon>Methanosarcinales</taxon>
        <taxon>ANME-2 cluster</taxon>
        <taxon>Candidatus Methanoperedentaceae</taxon>
        <taxon>Candidatus Methanoperedens</taxon>
    </lineage>
</organism>
<name>A0A0P7Z9V3_9EURY</name>
<dbReference type="EMBL" id="LKCM01000449">
    <property type="protein sequence ID" value="KPQ41054.1"/>
    <property type="molecule type" value="Genomic_DNA"/>
</dbReference>